<dbReference type="PROSITE" id="PS50076">
    <property type="entry name" value="DNAJ_2"/>
    <property type="match status" value="1"/>
</dbReference>
<dbReference type="OrthoDB" id="9779889at2"/>
<evidence type="ECO:0000259" key="17">
    <source>
        <dbReference type="PROSITE" id="PS51188"/>
    </source>
</evidence>
<dbReference type="Proteomes" id="UP001253851">
    <property type="component" value="Unassembled WGS sequence"/>
</dbReference>
<dbReference type="Gene3D" id="2.60.260.20">
    <property type="entry name" value="Urease metallochaperone UreE, N-terminal domain"/>
    <property type="match status" value="2"/>
</dbReference>
<evidence type="ECO:0000256" key="5">
    <source>
        <dbReference type="ARBA" id="ARBA00022723"/>
    </source>
</evidence>
<dbReference type="EMBL" id="JARQDZ010000001">
    <property type="protein sequence ID" value="MDT2981668.1"/>
    <property type="molecule type" value="Genomic_DNA"/>
</dbReference>
<feature type="repeat" description="CXXCXGXG motif" evidence="13">
    <location>
        <begin position="213"/>
        <end position="220"/>
    </location>
</feature>
<evidence type="ECO:0000256" key="15">
    <source>
        <dbReference type="SAM" id="MobiDB-lite"/>
    </source>
</evidence>
<dbReference type="NCBIfam" id="TIGR02349">
    <property type="entry name" value="DnaJ_bact"/>
    <property type="match status" value="1"/>
</dbReference>
<dbReference type="Pfam" id="PF00226">
    <property type="entry name" value="DnaJ"/>
    <property type="match status" value="1"/>
</dbReference>
<organism evidence="20 21">
    <name type="scientific">Enterococcus casseliflavus</name>
    <name type="common">Enterococcus flavescens</name>
    <dbReference type="NCBI Taxonomy" id="37734"/>
    <lineage>
        <taxon>Bacteria</taxon>
        <taxon>Bacillati</taxon>
        <taxon>Bacillota</taxon>
        <taxon>Bacilli</taxon>
        <taxon>Lactobacillales</taxon>
        <taxon>Enterococcaceae</taxon>
        <taxon>Enterococcus</taxon>
    </lineage>
</organism>
<reference evidence="20 21" key="1">
    <citation type="submission" date="2018-08" db="EMBL/GenBank/DDBJ databases">
        <title>A genome reference for cultivated species of the human gut microbiota.</title>
        <authorList>
            <person name="Zou Y."/>
            <person name="Xue W."/>
            <person name="Luo G."/>
        </authorList>
    </citation>
    <scope>NUCLEOTIDE SEQUENCE [LARGE SCALE GENOMIC DNA]</scope>
    <source>
        <strain evidence="20 21">AF48-16</strain>
    </source>
</reference>
<dbReference type="InterPro" id="IPR008971">
    <property type="entry name" value="HSP40/DnaJ_pept-bd"/>
</dbReference>
<feature type="binding site" evidence="13">
    <location>
        <position position="173"/>
    </location>
    <ligand>
        <name>Zn(2+)</name>
        <dbReference type="ChEBI" id="CHEBI:29105"/>
        <label>2</label>
    </ligand>
</feature>
<keyword evidence="8 13" id="KW-0862">Zinc</keyword>
<dbReference type="SUPFAM" id="SSF46565">
    <property type="entry name" value="Chaperone J-domain"/>
    <property type="match status" value="1"/>
</dbReference>
<dbReference type="Gene3D" id="2.10.230.10">
    <property type="entry name" value="Heat shock protein DnaJ, cysteine-rich domain"/>
    <property type="match status" value="1"/>
</dbReference>
<dbReference type="AlphaFoldDB" id="A0A1L8SGS7"/>
<feature type="binding site" evidence="13">
    <location>
        <position position="156"/>
    </location>
    <ligand>
        <name>Zn(2+)</name>
        <dbReference type="ChEBI" id="CHEBI:29105"/>
        <label>1</label>
    </ligand>
</feature>
<dbReference type="NCBIfam" id="NF010869">
    <property type="entry name" value="PRK14276.1"/>
    <property type="match status" value="1"/>
</dbReference>
<feature type="binding site" evidence="13">
    <location>
        <position position="216"/>
    </location>
    <ligand>
        <name>Zn(2+)</name>
        <dbReference type="ChEBI" id="CHEBI:29105"/>
        <label>1</label>
    </ligand>
</feature>
<reference evidence="18 22" key="2">
    <citation type="submission" date="2023-03" db="EMBL/GenBank/DDBJ databases">
        <authorList>
            <person name="Shen W."/>
            <person name="Cai J."/>
        </authorList>
    </citation>
    <scope>NUCLEOTIDE SEQUENCE [LARGE SCALE GENOMIC DNA]</scope>
    <source>
        <strain evidence="19 22">B516</strain>
        <strain evidence="18">K72-2</strain>
    </source>
</reference>
<dbReference type="Pfam" id="PF00684">
    <property type="entry name" value="DnaJ_CXXCXGXG"/>
    <property type="match status" value="1"/>
</dbReference>
<dbReference type="GO" id="GO:0031072">
    <property type="term" value="F:heat shock protein binding"/>
    <property type="evidence" value="ECO:0007669"/>
    <property type="project" value="InterPro"/>
</dbReference>
<dbReference type="PANTHER" id="PTHR43096:SF48">
    <property type="entry name" value="CHAPERONE PROTEIN DNAJ"/>
    <property type="match status" value="1"/>
</dbReference>
<dbReference type="GO" id="GO:0005737">
    <property type="term" value="C:cytoplasm"/>
    <property type="evidence" value="ECO:0007669"/>
    <property type="project" value="UniProtKB-SubCell"/>
</dbReference>
<name>A0A1L8SGS7_ENTCA</name>
<dbReference type="GO" id="GO:0006260">
    <property type="term" value="P:DNA replication"/>
    <property type="evidence" value="ECO:0007669"/>
    <property type="project" value="UniProtKB-KW"/>
</dbReference>
<comment type="domain">
    <text evidence="13">The J domain is necessary and sufficient to stimulate DnaK ATPase activity. Zinc center 1 plays an important role in the autonomous, DnaK-independent chaperone activity of DnaJ. Zinc center 2 is essential for interaction with DnaK and for DnaJ activity.</text>
</comment>
<evidence type="ECO:0000256" key="3">
    <source>
        <dbReference type="ARBA" id="ARBA00022490"/>
    </source>
</evidence>
<dbReference type="FunFam" id="2.60.260.20:FF:000004">
    <property type="entry name" value="Molecular chaperone DnaJ"/>
    <property type="match status" value="1"/>
</dbReference>
<feature type="domain" description="J" evidence="16">
    <location>
        <begin position="6"/>
        <end position="70"/>
    </location>
</feature>
<evidence type="ECO:0000256" key="1">
    <source>
        <dbReference type="ARBA" id="ARBA00004496"/>
    </source>
</evidence>
<comment type="subcellular location">
    <subcellularLocation>
        <location evidence="1 13">Cytoplasm</location>
    </subcellularLocation>
</comment>
<evidence type="ECO:0000313" key="22">
    <source>
        <dbReference type="Proteomes" id="UP001253851"/>
    </source>
</evidence>
<dbReference type="GeneID" id="15142021"/>
<dbReference type="SUPFAM" id="SSF57938">
    <property type="entry name" value="DnaJ/Hsp40 cysteine-rich domain"/>
    <property type="match status" value="1"/>
</dbReference>
<evidence type="ECO:0000256" key="4">
    <source>
        <dbReference type="ARBA" id="ARBA00022705"/>
    </source>
</evidence>
<dbReference type="EMBL" id="QRMZ01000007">
    <property type="protein sequence ID" value="RHK06891.1"/>
    <property type="molecule type" value="Genomic_DNA"/>
</dbReference>
<dbReference type="InterPro" id="IPR036410">
    <property type="entry name" value="HSP_DnaJ_Cys-rich_dom_sf"/>
</dbReference>
<dbReference type="PRINTS" id="PR00625">
    <property type="entry name" value="JDOMAIN"/>
</dbReference>
<evidence type="ECO:0000256" key="10">
    <source>
        <dbReference type="ARBA" id="ARBA00023186"/>
    </source>
</evidence>
<comment type="cofactor">
    <cofactor evidence="13">
        <name>Zn(2+)</name>
        <dbReference type="ChEBI" id="CHEBI:29105"/>
    </cofactor>
    <text evidence="13">Binds 2 Zn(2+) ions per monomer.</text>
</comment>
<feature type="binding site" evidence="13">
    <location>
        <position position="199"/>
    </location>
    <ligand>
        <name>Zn(2+)</name>
        <dbReference type="ChEBI" id="CHEBI:29105"/>
        <label>2</label>
    </ligand>
</feature>
<dbReference type="FunFam" id="1.10.287.110:FF:000031">
    <property type="entry name" value="Molecular chaperone DnaJ"/>
    <property type="match status" value="1"/>
</dbReference>
<dbReference type="PANTHER" id="PTHR43096">
    <property type="entry name" value="DNAJ HOMOLOG 1, MITOCHONDRIAL-RELATED"/>
    <property type="match status" value="1"/>
</dbReference>
<dbReference type="CDD" id="cd06257">
    <property type="entry name" value="DnaJ"/>
    <property type="match status" value="1"/>
</dbReference>
<keyword evidence="3 13" id="KW-0963">Cytoplasm</keyword>
<dbReference type="Proteomes" id="UP000286288">
    <property type="component" value="Unassembled WGS sequence"/>
</dbReference>
<feature type="binding site" evidence="13">
    <location>
        <position position="213"/>
    </location>
    <ligand>
        <name>Zn(2+)</name>
        <dbReference type="ChEBI" id="CHEBI:29105"/>
        <label>1</label>
    </ligand>
</feature>
<evidence type="ECO:0000256" key="2">
    <source>
        <dbReference type="ARBA" id="ARBA00011738"/>
    </source>
</evidence>
<dbReference type="RefSeq" id="WP_005225937.1">
    <property type="nucleotide sequence ID" value="NZ_BAAAXK010000049.1"/>
</dbReference>
<dbReference type="EMBL" id="JARQDV010000004">
    <property type="protein sequence ID" value="MDT2964810.1"/>
    <property type="molecule type" value="Genomic_DNA"/>
</dbReference>
<feature type="binding site" evidence="13">
    <location>
        <position position="159"/>
    </location>
    <ligand>
        <name>Zn(2+)</name>
        <dbReference type="ChEBI" id="CHEBI:29105"/>
        <label>1</label>
    </ligand>
</feature>
<feature type="domain" description="CR-type" evidence="17">
    <location>
        <begin position="143"/>
        <end position="225"/>
    </location>
</feature>
<accession>A0A1L8SGS7</accession>
<dbReference type="CDD" id="cd10719">
    <property type="entry name" value="DnaJ_zf"/>
    <property type="match status" value="1"/>
</dbReference>
<dbReference type="InterPro" id="IPR018253">
    <property type="entry name" value="DnaJ_domain_CS"/>
</dbReference>
<feature type="zinc finger region" description="CR-type" evidence="14">
    <location>
        <begin position="143"/>
        <end position="225"/>
    </location>
</feature>
<evidence type="ECO:0000313" key="20">
    <source>
        <dbReference type="EMBL" id="RHK06891.1"/>
    </source>
</evidence>
<dbReference type="GO" id="GO:0005524">
    <property type="term" value="F:ATP binding"/>
    <property type="evidence" value="ECO:0007669"/>
    <property type="project" value="InterPro"/>
</dbReference>
<dbReference type="PROSITE" id="PS00636">
    <property type="entry name" value="DNAJ_1"/>
    <property type="match status" value="1"/>
</dbReference>
<protein>
    <recommendedName>
        <fullName evidence="12 13">Chaperone protein DnaJ</fullName>
    </recommendedName>
</protein>
<dbReference type="Proteomes" id="UP001268896">
    <property type="component" value="Unassembled WGS sequence"/>
</dbReference>
<dbReference type="NCBIfam" id="NF010873">
    <property type="entry name" value="PRK14280.1"/>
    <property type="match status" value="1"/>
</dbReference>
<feature type="repeat" description="CXXCXGXG motif" evidence="13">
    <location>
        <begin position="156"/>
        <end position="163"/>
    </location>
</feature>
<evidence type="ECO:0000256" key="12">
    <source>
        <dbReference type="ARBA" id="ARBA00067609"/>
    </source>
</evidence>
<feature type="binding site" evidence="13">
    <location>
        <position position="202"/>
    </location>
    <ligand>
        <name>Zn(2+)</name>
        <dbReference type="ChEBI" id="CHEBI:29105"/>
        <label>2</label>
    </ligand>
</feature>
<feature type="compositionally biased region" description="Basic and acidic residues" evidence="15">
    <location>
        <begin position="376"/>
        <end position="389"/>
    </location>
</feature>
<keyword evidence="4 13" id="KW-0235">DNA replication</keyword>
<feature type="repeat" description="CXXCXGXG motif" evidence="13">
    <location>
        <begin position="173"/>
        <end position="180"/>
    </location>
</feature>
<dbReference type="NCBIfam" id="NF008035">
    <property type="entry name" value="PRK10767.1"/>
    <property type="match status" value="1"/>
</dbReference>
<comment type="function">
    <text evidence="13">Participates actively in the response to hyperosmotic and heat shock by preventing the aggregation of stress-denatured proteins and by disaggregating proteins, also in an autonomous, DnaK-independent fashion. Unfolded proteins bind initially to DnaJ; upon interaction with the DnaJ-bound protein, DnaK hydrolyzes its bound ATP, resulting in the formation of a stable complex. GrpE releases ADP from DnaK; ATP binding to DnaK triggers the release of the substrate protein, thus completing the reaction cycle. Several rounds of ATP-dependent interactions between DnaJ, DnaK and GrpE are required for fully efficient folding. Also involved, together with DnaK and GrpE, in the DNA replication of plasmids through activation of initiation proteins.</text>
</comment>
<dbReference type="GO" id="GO:0042026">
    <property type="term" value="P:protein refolding"/>
    <property type="evidence" value="ECO:0007669"/>
    <property type="project" value="TreeGrafter"/>
</dbReference>
<evidence type="ECO:0000256" key="9">
    <source>
        <dbReference type="ARBA" id="ARBA00023016"/>
    </source>
</evidence>
<dbReference type="Pfam" id="PF01556">
    <property type="entry name" value="DnaJ_C"/>
    <property type="match status" value="1"/>
</dbReference>
<feature type="region of interest" description="Disordered" evidence="15">
    <location>
        <begin position="358"/>
        <end position="389"/>
    </location>
</feature>
<keyword evidence="5 13" id="KW-0479">Metal-binding</keyword>
<dbReference type="CDD" id="cd10747">
    <property type="entry name" value="DnaJ_C"/>
    <property type="match status" value="1"/>
</dbReference>
<keyword evidence="7 13" id="KW-0863">Zinc-finger</keyword>
<keyword evidence="9 13" id="KW-0346">Stress response</keyword>
<dbReference type="InterPro" id="IPR001305">
    <property type="entry name" value="HSP_DnaJ_Cys-rich_dom"/>
</dbReference>
<dbReference type="Gene3D" id="1.10.287.110">
    <property type="entry name" value="DnaJ domain"/>
    <property type="match status" value="1"/>
</dbReference>
<dbReference type="InterPro" id="IPR036869">
    <property type="entry name" value="J_dom_sf"/>
</dbReference>
<sequence>MADKRDYYEVLGLQKGASDDEIKKAYRKLSKQYHPDINKEPDAEAKFKEISEAYEILSDSQKRAAYDQYGHAGTDPNYGGGYGGGFGGFNSGGFSGGGFGGFEDIFESFFGGGGGRAANPNAPRQGADLQYAVDLSFEEAIFGVEKTVQYNREETCHTCGGNGAKPGTSPETCHKCHGAGTINVERQTPLGRVMSRQTCDVCHGTGKEIKEPCTTCHGTGHEKKKHSVKVNVPAGVEDGQQMRLSGQGEAGTNGGPYGDLYVVFRVEESDIFDRDGSEIYYELPLNFVQAALGDEVNVPTVHGNVKLKIPAGTQTGTNFRLRGKGAPRLRGGGNGDQQVKVKLITPKNLNEEQKEALRAYAKASGHETNEQQPEGFFDKMKDAFGGKKK</sequence>
<evidence type="ECO:0000313" key="18">
    <source>
        <dbReference type="EMBL" id="MDT2964810.1"/>
    </source>
</evidence>
<keyword evidence="10 13" id="KW-0143">Chaperone</keyword>
<dbReference type="GO" id="GO:0008270">
    <property type="term" value="F:zinc ion binding"/>
    <property type="evidence" value="ECO:0007669"/>
    <property type="project" value="UniProtKB-UniRule"/>
</dbReference>
<comment type="caution">
    <text evidence="20">The sequence shown here is derived from an EMBL/GenBank/DDBJ whole genome shotgun (WGS) entry which is preliminary data.</text>
</comment>
<evidence type="ECO:0000259" key="16">
    <source>
        <dbReference type="PROSITE" id="PS50076"/>
    </source>
</evidence>
<dbReference type="SMART" id="SM00271">
    <property type="entry name" value="DnaJ"/>
    <property type="match status" value="1"/>
</dbReference>
<dbReference type="FunFam" id="2.10.230.10:FF:000002">
    <property type="entry name" value="Molecular chaperone DnaJ"/>
    <property type="match status" value="1"/>
</dbReference>
<evidence type="ECO:0000256" key="13">
    <source>
        <dbReference type="HAMAP-Rule" id="MF_01152"/>
    </source>
</evidence>
<dbReference type="GO" id="GO:0051082">
    <property type="term" value="F:unfolded protein binding"/>
    <property type="evidence" value="ECO:0007669"/>
    <property type="project" value="UniProtKB-UniRule"/>
</dbReference>
<feature type="binding site" evidence="13">
    <location>
        <position position="176"/>
    </location>
    <ligand>
        <name>Zn(2+)</name>
        <dbReference type="ChEBI" id="CHEBI:29105"/>
        <label>2</label>
    </ligand>
</feature>
<dbReference type="HAMAP" id="MF_01152">
    <property type="entry name" value="DnaJ"/>
    <property type="match status" value="1"/>
</dbReference>
<dbReference type="InterPro" id="IPR001623">
    <property type="entry name" value="DnaJ_domain"/>
</dbReference>
<evidence type="ECO:0000256" key="11">
    <source>
        <dbReference type="ARBA" id="ARBA00061004"/>
    </source>
</evidence>
<evidence type="ECO:0000256" key="6">
    <source>
        <dbReference type="ARBA" id="ARBA00022737"/>
    </source>
</evidence>
<evidence type="ECO:0000256" key="7">
    <source>
        <dbReference type="ARBA" id="ARBA00022771"/>
    </source>
</evidence>
<evidence type="ECO:0000313" key="19">
    <source>
        <dbReference type="EMBL" id="MDT2981668.1"/>
    </source>
</evidence>
<dbReference type="GO" id="GO:0009408">
    <property type="term" value="P:response to heat"/>
    <property type="evidence" value="ECO:0007669"/>
    <property type="project" value="InterPro"/>
</dbReference>
<dbReference type="PROSITE" id="PS51188">
    <property type="entry name" value="ZF_CR"/>
    <property type="match status" value="1"/>
</dbReference>
<feature type="repeat" description="CXXCXGXG motif" evidence="13">
    <location>
        <begin position="199"/>
        <end position="206"/>
    </location>
</feature>
<keyword evidence="6 13" id="KW-0677">Repeat</keyword>
<comment type="similarity">
    <text evidence="11 13">Belongs to the DnaJ family.</text>
</comment>
<dbReference type="InterPro" id="IPR012724">
    <property type="entry name" value="DnaJ"/>
</dbReference>
<evidence type="ECO:0000313" key="21">
    <source>
        <dbReference type="Proteomes" id="UP000286288"/>
    </source>
</evidence>
<dbReference type="SUPFAM" id="SSF49493">
    <property type="entry name" value="HSP40/DnaJ peptide-binding domain"/>
    <property type="match status" value="2"/>
</dbReference>
<proteinExistence type="inferred from homology"/>
<gene>
    <name evidence="13 18" type="primary">dnaJ</name>
    <name evidence="20" type="ORF">DW084_06900</name>
    <name evidence="18" type="ORF">P7I32_09305</name>
    <name evidence="19" type="ORF">P7I34_03260</name>
</gene>
<comment type="subunit">
    <text evidence="2 13">Homodimer.</text>
</comment>
<evidence type="ECO:0000256" key="14">
    <source>
        <dbReference type="PROSITE-ProRule" id="PRU00546"/>
    </source>
</evidence>
<dbReference type="InterPro" id="IPR002939">
    <property type="entry name" value="DnaJ_C"/>
</dbReference>
<evidence type="ECO:0000256" key="8">
    <source>
        <dbReference type="ARBA" id="ARBA00022833"/>
    </source>
</evidence>